<dbReference type="RefSeq" id="WP_029492911.1">
    <property type="nucleotide sequence ID" value="NZ_ATKF01000033.1"/>
</dbReference>
<accession>A0A0S2ZPK1</accession>
<proteinExistence type="predicted"/>
<organism evidence="1">
    <name type="scientific">Fusobacterium hwasookii ChDC F174</name>
    <dbReference type="NCBI Taxonomy" id="1307442"/>
    <lineage>
        <taxon>Bacteria</taxon>
        <taxon>Fusobacteriati</taxon>
        <taxon>Fusobacteriota</taxon>
        <taxon>Fusobacteriia</taxon>
        <taxon>Fusobacteriales</taxon>
        <taxon>Fusobacteriaceae</taxon>
        <taxon>Fusobacterium</taxon>
    </lineage>
</organism>
<gene>
    <name evidence="1" type="ORF">RN87_09275</name>
</gene>
<evidence type="ECO:0000313" key="2">
    <source>
        <dbReference type="Proteomes" id="UP000063275"/>
    </source>
</evidence>
<name>A0A0S2ZPK1_9FUSO</name>
<dbReference type="Proteomes" id="UP000063275">
    <property type="component" value="Chromosome"/>
</dbReference>
<dbReference type="OrthoDB" id="361945at2"/>
<dbReference type="EMBL" id="CP013331">
    <property type="protein sequence ID" value="ALQ40713.1"/>
    <property type="molecule type" value="Genomic_DNA"/>
</dbReference>
<dbReference type="AlphaFoldDB" id="A0A0S2ZPK1"/>
<reference evidence="1 2" key="1">
    <citation type="submission" date="2015-11" db="EMBL/GenBank/DDBJ databases">
        <authorList>
            <person name="Zhang Y."/>
            <person name="Guo Z."/>
        </authorList>
    </citation>
    <scope>NUCLEOTIDE SEQUENCE [LARGE SCALE GENOMIC DNA]</scope>
    <source>
        <strain evidence="1 2">ChDC F174</strain>
    </source>
</reference>
<dbReference type="KEGG" id="fhw:RN87_09275"/>
<protein>
    <submittedName>
        <fullName evidence="1">Uncharacterized protein</fullName>
    </submittedName>
</protein>
<evidence type="ECO:0000313" key="1">
    <source>
        <dbReference type="EMBL" id="ALQ40713.1"/>
    </source>
</evidence>
<sequence length="212" mass="24945">MLTSQNLSSLPDIEKLKQICKSISALEIIMEQEWEMRYYSYNPSWDVDEEVFEMRSGCEEEMLILFNKHGSVISGINSETFDWEANIPKIENLAKGLPKQFDDFIYNEPIKTRKSTFCIWRTIADSEWQTGDTVDPDGSEDILYLLDGDPEKYVEFCEDYYEKEIPLDIVEKIYQGEPISLEMIYKLNDEIKDEDIEIIKNELEEIKYPNTL</sequence>